<dbReference type="AlphaFoldDB" id="A0AA38FRZ9"/>
<sequence length="124" mass="14514">MEKEREREKGDNETIHVVCNNKLAKCEYSTKRLEAKEEKVEKLFKGLYKQPWIINMQTKELVDKLAAFEAHLDDDSLDKANRNKIMEKYEAVSEEIAIRKEQIKQCLTNLRKLSNIAETELGIT</sequence>
<gene>
    <name evidence="1" type="ORF">KI387_037121</name>
</gene>
<feature type="non-terminal residue" evidence="1">
    <location>
        <position position="124"/>
    </location>
</feature>
<name>A0AA38FRZ9_TAXCH</name>
<evidence type="ECO:0000313" key="1">
    <source>
        <dbReference type="EMBL" id="KAH9309210.1"/>
    </source>
</evidence>
<reference evidence="1 2" key="1">
    <citation type="journal article" date="2021" name="Nat. Plants">
        <title>The Taxus genome provides insights into paclitaxel biosynthesis.</title>
        <authorList>
            <person name="Xiong X."/>
            <person name="Gou J."/>
            <person name="Liao Q."/>
            <person name="Li Y."/>
            <person name="Zhou Q."/>
            <person name="Bi G."/>
            <person name="Li C."/>
            <person name="Du R."/>
            <person name="Wang X."/>
            <person name="Sun T."/>
            <person name="Guo L."/>
            <person name="Liang H."/>
            <person name="Lu P."/>
            <person name="Wu Y."/>
            <person name="Zhang Z."/>
            <person name="Ro D.K."/>
            <person name="Shang Y."/>
            <person name="Huang S."/>
            <person name="Yan J."/>
        </authorList>
    </citation>
    <scope>NUCLEOTIDE SEQUENCE [LARGE SCALE GENOMIC DNA]</scope>
    <source>
        <strain evidence="1">Ta-2019</strain>
    </source>
</reference>
<proteinExistence type="predicted"/>
<organism evidence="1 2">
    <name type="scientific">Taxus chinensis</name>
    <name type="common">Chinese yew</name>
    <name type="synonym">Taxus wallichiana var. chinensis</name>
    <dbReference type="NCBI Taxonomy" id="29808"/>
    <lineage>
        <taxon>Eukaryota</taxon>
        <taxon>Viridiplantae</taxon>
        <taxon>Streptophyta</taxon>
        <taxon>Embryophyta</taxon>
        <taxon>Tracheophyta</taxon>
        <taxon>Spermatophyta</taxon>
        <taxon>Pinopsida</taxon>
        <taxon>Pinidae</taxon>
        <taxon>Conifers II</taxon>
        <taxon>Cupressales</taxon>
        <taxon>Taxaceae</taxon>
        <taxon>Taxus</taxon>
    </lineage>
</organism>
<accession>A0AA38FRZ9</accession>
<evidence type="ECO:0000313" key="2">
    <source>
        <dbReference type="Proteomes" id="UP000824469"/>
    </source>
</evidence>
<comment type="caution">
    <text evidence="1">The sequence shown here is derived from an EMBL/GenBank/DDBJ whole genome shotgun (WGS) entry which is preliminary data.</text>
</comment>
<dbReference type="EMBL" id="JAHRHJ020000007">
    <property type="protein sequence ID" value="KAH9309210.1"/>
    <property type="molecule type" value="Genomic_DNA"/>
</dbReference>
<keyword evidence="2" id="KW-1185">Reference proteome</keyword>
<protein>
    <submittedName>
        <fullName evidence="1">Uncharacterized protein</fullName>
    </submittedName>
</protein>
<dbReference type="Proteomes" id="UP000824469">
    <property type="component" value="Unassembled WGS sequence"/>
</dbReference>